<gene>
    <name evidence="4" type="ORF">E8M01_20040</name>
</gene>
<protein>
    <submittedName>
        <fullName evidence="4">Hsp70 family protein</fullName>
    </submittedName>
</protein>
<evidence type="ECO:0000256" key="1">
    <source>
        <dbReference type="ARBA" id="ARBA00007381"/>
    </source>
</evidence>
<evidence type="ECO:0000313" key="4">
    <source>
        <dbReference type="EMBL" id="QCI66305.1"/>
    </source>
</evidence>
<dbReference type="Gene3D" id="3.90.640.10">
    <property type="entry name" value="Actin, Chain A, domain 4"/>
    <property type="match status" value="2"/>
</dbReference>
<dbReference type="RefSeq" id="WP_136961749.1">
    <property type="nucleotide sequence ID" value="NZ_CP039690.1"/>
</dbReference>
<dbReference type="InterPro" id="IPR013126">
    <property type="entry name" value="Hsp_70_fam"/>
</dbReference>
<dbReference type="EMBL" id="CP039690">
    <property type="protein sequence ID" value="QCI66305.1"/>
    <property type="molecule type" value="Genomic_DNA"/>
</dbReference>
<accession>A0A4D7B567</accession>
<keyword evidence="2" id="KW-0547">Nucleotide-binding</keyword>
<proteinExistence type="inferred from homology"/>
<dbReference type="Pfam" id="PF00012">
    <property type="entry name" value="HSP70"/>
    <property type="match status" value="1"/>
</dbReference>
<keyword evidence="3" id="KW-0067">ATP-binding</keyword>
<dbReference type="SUPFAM" id="SSF53067">
    <property type="entry name" value="Actin-like ATPase domain"/>
    <property type="match status" value="2"/>
</dbReference>
<dbReference type="GO" id="GO:0140662">
    <property type="term" value="F:ATP-dependent protein folding chaperone"/>
    <property type="evidence" value="ECO:0007669"/>
    <property type="project" value="InterPro"/>
</dbReference>
<dbReference type="AlphaFoldDB" id="A0A4D7B567"/>
<dbReference type="CDD" id="cd10231">
    <property type="entry name" value="ASKHA_NBD_HSP70_YegD-like"/>
    <property type="match status" value="1"/>
</dbReference>
<dbReference type="InterPro" id="IPR043129">
    <property type="entry name" value="ATPase_NBD"/>
</dbReference>
<dbReference type="GO" id="GO:0005524">
    <property type="term" value="F:ATP binding"/>
    <property type="evidence" value="ECO:0007669"/>
    <property type="project" value="UniProtKB-KW"/>
</dbReference>
<dbReference type="InterPro" id="IPR042054">
    <property type="entry name" value="YegD-like"/>
</dbReference>
<reference evidence="4 5" key="1">
    <citation type="submission" date="2019-04" db="EMBL/GenBank/DDBJ databases">
        <title>Phreatobacter aquaticus sp. nov.</title>
        <authorList>
            <person name="Choi A."/>
        </authorList>
    </citation>
    <scope>NUCLEOTIDE SEQUENCE [LARGE SCALE GENOMIC DNA]</scope>
    <source>
        <strain evidence="4 5">KCTC 52518</strain>
    </source>
</reference>
<dbReference type="OrthoDB" id="9807934at2"/>
<dbReference type="Proteomes" id="UP000298781">
    <property type="component" value="Chromosome"/>
</dbReference>
<comment type="similarity">
    <text evidence="1">Belongs to the heat shock protein 70 family.</text>
</comment>
<dbReference type="InterPro" id="IPR018181">
    <property type="entry name" value="Heat_shock_70_CS"/>
</dbReference>
<evidence type="ECO:0000256" key="2">
    <source>
        <dbReference type="ARBA" id="ARBA00022741"/>
    </source>
</evidence>
<keyword evidence="5" id="KW-1185">Reference proteome</keyword>
<dbReference type="Gene3D" id="3.30.420.40">
    <property type="match status" value="3"/>
</dbReference>
<sequence length="440" mass="48056">MSARPQDISIGVDFGTSNTVVAIATPDGRAEVISFDHGSQRLSGFVTALCFWEERKGTGVPRLRIEGGPWAIDQLLAGTSAHRFIQSFKTFAASASFQETRIFRARYRFEDLLSAFLDTLVSHGNGGLDFQGARLVIGRPVKFAGSHPNDGLAMERYATAFGKLGAATTTYVYEPVGAAFFYASKLDHDATVLVADFGGGTSDFSVMRFERSGGALRAEPLGHAGVGIAGDTFDYRIVDRVVSPRLGKGSSYRSFDKLLTIPSHYYANLARWHQLAMMKTNGDLKGLQDLAKVALEPGQLHKFIDVVDYDLGLALYRAVSAAKMTLSTAETAAFRFVEYDVDIQATITRRDFEAWIAPDVARIAETVDEVLARSGVGESAIERVFLTGGTSFVPAIRKLFVQRFGEERLTNTDQFESIAYGLALIGQDPDAERWAVRRAA</sequence>
<evidence type="ECO:0000313" key="5">
    <source>
        <dbReference type="Proteomes" id="UP000298781"/>
    </source>
</evidence>
<dbReference type="KEGG" id="pstg:E8M01_20040"/>
<dbReference type="PRINTS" id="PR00301">
    <property type="entry name" value="HEATSHOCK70"/>
</dbReference>
<dbReference type="PANTHER" id="PTHR19375">
    <property type="entry name" value="HEAT SHOCK PROTEIN 70KDA"/>
    <property type="match status" value="1"/>
</dbReference>
<name>A0A4D7B567_9HYPH</name>
<dbReference type="PROSITE" id="PS01036">
    <property type="entry name" value="HSP70_3"/>
    <property type="match status" value="1"/>
</dbReference>
<organism evidence="4 5">
    <name type="scientific">Phreatobacter stygius</name>
    <dbReference type="NCBI Taxonomy" id="1940610"/>
    <lineage>
        <taxon>Bacteria</taxon>
        <taxon>Pseudomonadati</taxon>
        <taxon>Pseudomonadota</taxon>
        <taxon>Alphaproteobacteria</taxon>
        <taxon>Hyphomicrobiales</taxon>
        <taxon>Phreatobacteraceae</taxon>
        <taxon>Phreatobacter</taxon>
    </lineage>
</organism>
<evidence type="ECO:0000256" key="3">
    <source>
        <dbReference type="ARBA" id="ARBA00022840"/>
    </source>
</evidence>